<protein>
    <recommendedName>
        <fullName evidence="5">Lipoprotein</fullName>
    </recommendedName>
</protein>
<proteinExistence type="predicted"/>
<dbReference type="AlphaFoldDB" id="A0A1B1Z0G7"/>
<evidence type="ECO:0000313" key="3">
    <source>
        <dbReference type="EMBL" id="ANX10967.1"/>
    </source>
</evidence>
<dbReference type="KEGG" id="far:ABE41_002930"/>
<dbReference type="OrthoDB" id="193257at2"/>
<name>A0A1B1Z0G7_9BACL</name>
<dbReference type="RefSeq" id="WP_066286375.1">
    <property type="nucleotide sequence ID" value="NZ_CP016761.1"/>
</dbReference>
<organism evidence="3 4">
    <name type="scientific">Fictibacillus arsenicus</name>
    <dbReference type="NCBI Taxonomy" id="255247"/>
    <lineage>
        <taxon>Bacteria</taxon>
        <taxon>Bacillati</taxon>
        <taxon>Bacillota</taxon>
        <taxon>Bacilli</taxon>
        <taxon>Bacillales</taxon>
        <taxon>Fictibacillaceae</taxon>
        <taxon>Fictibacillus</taxon>
    </lineage>
</organism>
<keyword evidence="4" id="KW-1185">Reference proteome</keyword>
<accession>A0A1B1Z0G7</accession>
<feature type="chain" id="PRO_5038346012" description="Lipoprotein" evidence="2">
    <location>
        <begin position="27"/>
        <end position="330"/>
    </location>
</feature>
<sequence length="330" mass="37017">MNKLKMLLMVAAALVLITGCSDSEKADTKNDEVSKEKKNTDEKEKVKTVDKKADAPKDQGDYKVWFEGDVERKGKLITVKGKTNLLPESRLMIGMDSVEGTIIGGNESLQVNDDGTFNTELEIPNEYKGLIKVSIKFEPSSDNQPIKDHYGENGEKLEGSFVRINEDSAAKQSIALLTFEVPQDVSNATIAIEEPKWDKPEDYGSEIIRIEEPDIEKDDRYLYVEGKTNLLEGTRLRGRLDIPGFFTSGFQDVVDVNPDGSYKMIIEKPQTNEKLKDVKEYELVISMNLGDNSWQSIKEAYGENGEKLQGEFIVEESNSKTAEKKISIVE</sequence>
<feature type="signal peptide" evidence="2">
    <location>
        <begin position="1"/>
        <end position="26"/>
    </location>
</feature>
<dbReference type="PROSITE" id="PS51257">
    <property type="entry name" value="PROKAR_LIPOPROTEIN"/>
    <property type="match status" value="1"/>
</dbReference>
<gene>
    <name evidence="3" type="ORF">ABE41_002930</name>
</gene>
<dbReference type="EMBL" id="CP016761">
    <property type="protein sequence ID" value="ANX10967.1"/>
    <property type="molecule type" value="Genomic_DNA"/>
</dbReference>
<dbReference type="Proteomes" id="UP000077412">
    <property type="component" value="Chromosome"/>
</dbReference>
<dbReference type="STRING" id="255247.ABE41_002930"/>
<evidence type="ECO:0000256" key="1">
    <source>
        <dbReference type="SAM" id="MobiDB-lite"/>
    </source>
</evidence>
<feature type="region of interest" description="Disordered" evidence="1">
    <location>
        <begin position="24"/>
        <end position="56"/>
    </location>
</feature>
<reference evidence="3 4" key="1">
    <citation type="submission" date="2016-08" db="EMBL/GenBank/DDBJ databases">
        <title>Complete genome sequence of Fictibacillus arsenicus G25-54, a strain with toxicity to nematodes and a potential arsenic-resistance activity.</title>
        <authorList>
            <person name="Zheng Z."/>
        </authorList>
    </citation>
    <scope>NUCLEOTIDE SEQUENCE [LARGE SCALE GENOMIC DNA]</scope>
    <source>
        <strain evidence="3 4">G25-54</strain>
    </source>
</reference>
<evidence type="ECO:0008006" key="5">
    <source>
        <dbReference type="Google" id="ProtNLM"/>
    </source>
</evidence>
<evidence type="ECO:0000256" key="2">
    <source>
        <dbReference type="SAM" id="SignalP"/>
    </source>
</evidence>
<evidence type="ECO:0000313" key="4">
    <source>
        <dbReference type="Proteomes" id="UP000077412"/>
    </source>
</evidence>
<keyword evidence="2" id="KW-0732">Signal</keyword>